<dbReference type="Proteomes" id="UP000320876">
    <property type="component" value="Unassembled WGS sequence"/>
</dbReference>
<organism evidence="3 4">
    <name type="scientific">Amycolatopsis cihanbeyliensis</name>
    <dbReference type="NCBI Taxonomy" id="1128664"/>
    <lineage>
        <taxon>Bacteria</taxon>
        <taxon>Bacillati</taxon>
        <taxon>Actinomycetota</taxon>
        <taxon>Actinomycetes</taxon>
        <taxon>Pseudonocardiales</taxon>
        <taxon>Pseudonocardiaceae</taxon>
        <taxon>Amycolatopsis</taxon>
    </lineage>
</organism>
<dbReference type="GO" id="GO:0043531">
    <property type="term" value="F:ADP binding"/>
    <property type="evidence" value="ECO:0007669"/>
    <property type="project" value="InterPro"/>
</dbReference>
<dbReference type="AlphaFoldDB" id="A0A542DQB4"/>
<dbReference type="EMBL" id="VFML01000001">
    <property type="protein sequence ID" value="TQJ05301.1"/>
    <property type="molecule type" value="Genomic_DNA"/>
</dbReference>
<name>A0A542DQB4_AMYCI</name>
<dbReference type="Gene3D" id="3.40.50.300">
    <property type="entry name" value="P-loop containing nucleotide triphosphate hydrolases"/>
    <property type="match status" value="1"/>
</dbReference>
<dbReference type="InterPro" id="IPR019734">
    <property type="entry name" value="TPR_rpt"/>
</dbReference>
<dbReference type="SUPFAM" id="SSF52200">
    <property type="entry name" value="Toll/Interleukin receptor TIR domain"/>
    <property type="match status" value="1"/>
</dbReference>
<evidence type="ECO:0000259" key="2">
    <source>
        <dbReference type="PROSITE" id="PS51534"/>
    </source>
</evidence>
<dbReference type="PANTHER" id="PTHR47691">
    <property type="entry name" value="REGULATOR-RELATED"/>
    <property type="match status" value="1"/>
</dbReference>
<dbReference type="SMART" id="SM00028">
    <property type="entry name" value="TPR"/>
    <property type="match status" value="9"/>
</dbReference>
<keyword evidence="4" id="KW-1185">Reference proteome</keyword>
<dbReference type="RefSeq" id="WP_170220931.1">
    <property type="nucleotide sequence ID" value="NZ_VFML01000001.1"/>
</dbReference>
<dbReference type="Pfam" id="PF13424">
    <property type="entry name" value="TPR_12"/>
    <property type="match status" value="1"/>
</dbReference>
<dbReference type="Gene3D" id="3.40.50.11530">
    <property type="match status" value="1"/>
</dbReference>
<dbReference type="Gene3D" id="1.25.40.10">
    <property type="entry name" value="Tetratricopeptide repeat domain"/>
    <property type="match status" value="2"/>
</dbReference>
<evidence type="ECO:0000313" key="3">
    <source>
        <dbReference type="EMBL" id="TQJ05301.1"/>
    </source>
</evidence>
<dbReference type="PANTHER" id="PTHR47691:SF3">
    <property type="entry name" value="HTH-TYPE TRANSCRIPTIONAL REGULATOR RV0890C-RELATED"/>
    <property type="match status" value="1"/>
</dbReference>
<accession>A0A542DQB4</accession>
<dbReference type="InterPro" id="IPR027417">
    <property type="entry name" value="P-loop_NTPase"/>
</dbReference>
<feature type="domain" description="SEFIR" evidence="2">
    <location>
        <begin position="18"/>
        <end position="157"/>
    </location>
</feature>
<dbReference type="Pfam" id="PF08357">
    <property type="entry name" value="SEFIR"/>
    <property type="match status" value="1"/>
</dbReference>
<feature type="region of interest" description="Disordered" evidence="1">
    <location>
        <begin position="1058"/>
        <end position="1087"/>
    </location>
</feature>
<evidence type="ECO:0000256" key="1">
    <source>
        <dbReference type="SAM" id="MobiDB-lite"/>
    </source>
</evidence>
<proteinExistence type="predicted"/>
<dbReference type="InterPro" id="IPR035897">
    <property type="entry name" value="Toll_tir_struct_dom_sf"/>
</dbReference>
<reference evidence="3 4" key="1">
    <citation type="submission" date="2019-06" db="EMBL/GenBank/DDBJ databases">
        <title>Sequencing the genomes of 1000 actinobacteria strains.</title>
        <authorList>
            <person name="Klenk H.-P."/>
        </authorList>
    </citation>
    <scope>NUCLEOTIDE SEQUENCE [LARGE SCALE GENOMIC DNA]</scope>
    <source>
        <strain evidence="3 4">DSM 45679</strain>
    </source>
</reference>
<comment type="caution">
    <text evidence="3">The sequence shown here is derived from an EMBL/GenBank/DDBJ whole genome shotgun (WGS) entry which is preliminary data.</text>
</comment>
<dbReference type="PRINTS" id="PR00364">
    <property type="entry name" value="DISEASERSIST"/>
</dbReference>
<dbReference type="PROSITE" id="PS51534">
    <property type="entry name" value="SEFIR"/>
    <property type="match status" value="1"/>
</dbReference>
<gene>
    <name evidence="3" type="ORF">FB471_5129</name>
</gene>
<dbReference type="InterPro" id="IPR013568">
    <property type="entry name" value="SEFIR_dom"/>
</dbReference>
<evidence type="ECO:0000313" key="4">
    <source>
        <dbReference type="Proteomes" id="UP000320876"/>
    </source>
</evidence>
<dbReference type="SUPFAM" id="SSF52540">
    <property type="entry name" value="P-loop containing nucleoside triphosphate hydrolases"/>
    <property type="match status" value="1"/>
</dbReference>
<sequence>MDSTETSCAAGDDIPERAPEVFVSYAHDSATHKEQVLEFSGLLTRHGIEVRLDQWAGHGRRDWYTWAMRCITQSDFVVVVASPRYREAGDGLAAADQHRGVQTEAALLRDLLHANRPVWMPRILPMVLPGRSVEDIPLFLQPHCADHYRISELTAPGVAELVDVLRAGPVPPGPALGRGRVLPPNSSSAPALRTTAARMATLPRDISSFTGREGELGELVDAVDADRRRAGGLPIYAVEGMPGVGKTAFAVHLAHLLADRFPDGQLFLELHGHTPAKAPLDPLAALGSLLLALGVAAQQIPTRLEDRVQMWRDRLTGKRVLLLLDDVAGYEQLRPLFPGAGECLVLVTSRRRLTAPEDIRSLSLGVLSPGEAAEMLLRLARTGASRHEPDAVTELVRLCGCLPLAVALTAGRLRSHPCWTVRYLIGQLCTAQDRLAGLHTEDLAVAAAFDLSYRDLAPDERRLFRRLGLYPGDEMDVYAAAALDGSDLDTAGRRLEALYLHHLLEEAAPGRYRLHDLIRDYAGTLAAKEPAAERRWAVDRLLDYYLHTTIVAAARVPRCAAVVYPMTTAPTDHAPDLSSEGLALEWLMAERLSLSRCVEYAADNSRFRHAIRLAVTLHSFLLLHGHWDHAVTVHRAALRAARASGDRIGEAATLNNLGYMQYMTNDLTAAAESLRAAHGLFAEADERLGVANVLTDLGRLEHITRNYPAAVANLRRAHRLHHDLGDTLGEANTLNALGAVLYETGNYRASMVSHRRAHVLYADSGNTFGQARSINSMAALEMASSRYTEATRNFHHAHDLAVALGDSLGEAKALNNLGIVQGTTGKYAAALATLTRARALYARLGEQYGEANTLIHIGRAHHLAGRYDEAAESLLLATRMFQRLGDERGMAKALTAQGRLRHTGGDYRSAWSDLSRARAIYERFGDTHGEARAVTALGALRCTLGDFNGAFEDLTLSHAHFSVVSDREGQAETLNNLGVLGFCWPYAGDPETHYTHALELARESSVPLEQGRALEGIGRCRARNSDSGEAIDHLCQALTLYRRLRVPEAEQVEAVLRTMGPPGRRGGTGEAGTSAPKPRRKPFDGRT</sequence>
<dbReference type="SUPFAM" id="SSF48452">
    <property type="entry name" value="TPR-like"/>
    <property type="match status" value="3"/>
</dbReference>
<protein>
    <submittedName>
        <fullName evidence="3">Tetratricopeptide (TPR) repeat protein</fullName>
    </submittedName>
</protein>
<dbReference type="InterPro" id="IPR011990">
    <property type="entry name" value="TPR-like_helical_dom_sf"/>
</dbReference>